<feature type="non-terminal residue" evidence="3">
    <location>
        <position position="1"/>
    </location>
</feature>
<evidence type="ECO:0000313" key="4">
    <source>
        <dbReference type="Proteomes" id="UP000257109"/>
    </source>
</evidence>
<dbReference type="AlphaFoldDB" id="A0A371GTW2"/>
<dbReference type="Pfam" id="PF22936">
    <property type="entry name" value="Pol_BBD"/>
    <property type="match status" value="1"/>
</dbReference>
<keyword evidence="4" id="KW-1185">Reference proteome</keyword>
<protein>
    <recommendedName>
        <fullName evidence="2">Retrovirus-related Pol polyprotein from transposon TNT 1-94-like beta-barrel domain-containing protein</fullName>
    </recommendedName>
</protein>
<reference evidence="3" key="1">
    <citation type="submission" date="2018-05" db="EMBL/GenBank/DDBJ databases">
        <title>Draft genome of Mucuna pruriens seed.</title>
        <authorList>
            <person name="Nnadi N.E."/>
            <person name="Vos R."/>
            <person name="Hasami M.H."/>
            <person name="Devisetty U.K."/>
            <person name="Aguiy J.C."/>
        </authorList>
    </citation>
    <scope>NUCLEOTIDE SEQUENCE [LARGE SCALE GENOMIC DNA]</scope>
    <source>
        <strain evidence="3">JCA_2017</strain>
    </source>
</reference>
<evidence type="ECO:0000259" key="2">
    <source>
        <dbReference type="Pfam" id="PF22936"/>
    </source>
</evidence>
<comment type="caution">
    <text evidence="3">The sequence shown here is derived from an EMBL/GenBank/DDBJ whole genome shotgun (WGS) entry which is preliminary data.</text>
</comment>
<gene>
    <name evidence="3" type="ORF">CR513_23713</name>
</gene>
<feature type="region of interest" description="Disordered" evidence="1">
    <location>
        <begin position="57"/>
        <end position="76"/>
    </location>
</feature>
<dbReference type="Proteomes" id="UP000257109">
    <property type="component" value="Unassembled WGS sequence"/>
</dbReference>
<feature type="compositionally biased region" description="Basic and acidic residues" evidence="1">
    <location>
        <begin position="57"/>
        <end position="67"/>
    </location>
</feature>
<evidence type="ECO:0000256" key="1">
    <source>
        <dbReference type="SAM" id="MobiDB-lite"/>
    </source>
</evidence>
<evidence type="ECO:0000313" key="3">
    <source>
        <dbReference type="EMBL" id="RDX93965.1"/>
    </source>
</evidence>
<feature type="domain" description="Retrovirus-related Pol polyprotein from transposon TNT 1-94-like beta-barrel" evidence="2">
    <location>
        <begin position="93"/>
        <end position="137"/>
    </location>
</feature>
<sequence>MKAQRSQIRILVVTTTRMEVMKNSTRREVIKIGEGRGNLIKGIYSAMHGHFANECYSNKEKQKKEDEAQMAQSDSDDFDSDHVLLMYLVTRYSNHMTGDKRWFVNLDEKVKRMVKFVDNSIVTAKGMGKVLIHGRDGQ</sequence>
<name>A0A371GTW2_MUCPR</name>
<accession>A0A371GTW2</accession>
<dbReference type="EMBL" id="QJKJ01004483">
    <property type="protein sequence ID" value="RDX93965.1"/>
    <property type="molecule type" value="Genomic_DNA"/>
</dbReference>
<proteinExistence type="predicted"/>
<organism evidence="3 4">
    <name type="scientific">Mucuna pruriens</name>
    <name type="common">Velvet bean</name>
    <name type="synonym">Dolichos pruriens</name>
    <dbReference type="NCBI Taxonomy" id="157652"/>
    <lineage>
        <taxon>Eukaryota</taxon>
        <taxon>Viridiplantae</taxon>
        <taxon>Streptophyta</taxon>
        <taxon>Embryophyta</taxon>
        <taxon>Tracheophyta</taxon>
        <taxon>Spermatophyta</taxon>
        <taxon>Magnoliopsida</taxon>
        <taxon>eudicotyledons</taxon>
        <taxon>Gunneridae</taxon>
        <taxon>Pentapetalae</taxon>
        <taxon>rosids</taxon>
        <taxon>fabids</taxon>
        <taxon>Fabales</taxon>
        <taxon>Fabaceae</taxon>
        <taxon>Papilionoideae</taxon>
        <taxon>50 kb inversion clade</taxon>
        <taxon>NPAAA clade</taxon>
        <taxon>indigoferoid/millettioid clade</taxon>
        <taxon>Phaseoleae</taxon>
        <taxon>Mucuna</taxon>
    </lineage>
</organism>
<dbReference type="InterPro" id="IPR054722">
    <property type="entry name" value="PolX-like_BBD"/>
</dbReference>